<dbReference type="EMBL" id="CP099424">
    <property type="protein sequence ID" value="USW55564.1"/>
    <property type="molecule type" value="Genomic_DNA"/>
</dbReference>
<reference evidence="1" key="1">
    <citation type="submission" date="2022-06" db="EMBL/GenBank/DDBJ databases">
        <title>Complete genome sequences of two strains of the flax pathogen Septoria linicola.</title>
        <authorList>
            <person name="Lapalu N."/>
            <person name="Simon A."/>
            <person name="Demenou B."/>
            <person name="Paumier D."/>
            <person name="Guillot M.-P."/>
            <person name="Gout L."/>
            <person name="Valade R."/>
        </authorList>
    </citation>
    <scope>NUCLEOTIDE SEQUENCE</scope>
    <source>
        <strain evidence="1">SE15195</strain>
    </source>
</reference>
<keyword evidence="2" id="KW-1185">Reference proteome</keyword>
<proteinExistence type="predicted"/>
<organism evidence="1 2">
    <name type="scientific">Septoria linicola</name>
    <dbReference type="NCBI Taxonomy" id="215465"/>
    <lineage>
        <taxon>Eukaryota</taxon>
        <taxon>Fungi</taxon>
        <taxon>Dikarya</taxon>
        <taxon>Ascomycota</taxon>
        <taxon>Pezizomycotina</taxon>
        <taxon>Dothideomycetes</taxon>
        <taxon>Dothideomycetidae</taxon>
        <taxon>Mycosphaerellales</taxon>
        <taxon>Mycosphaerellaceae</taxon>
        <taxon>Septoria</taxon>
    </lineage>
</organism>
<protein>
    <submittedName>
        <fullName evidence="1">Uncharacterized protein</fullName>
    </submittedName>
</protein>
<evidence type="ECO:0000313" key="2">
    <source>
        <dbReference type="Proteomes" id="UP001056384"/>
    </source>
</evidence>
<accession>A0A9Q9AUC1</accession>
<evidence type="ECO:0000313" key="1">
    <source>
        <dbReference type="EMBL" id="USW55564.1"/>
    </source>
</evidence>
<dbReference type="Proteomes" id="UP001056384">
    <property type="component" value="Chromosome 7"/>
</dbReference>
<name>A0A9Q9AUC1_9PEZI</name>
<gene>
    <name evidence="1" type="ORF">Slin15195_G088830</name>
</gene>
<sequence length="89" mass="9875">MAQQKIRLGQIKSRIALAELQLEHPAAEGKLVDIGCALMEKSEGAKQMDEVAADIREEMAREFGDRVEQSTPASRCKTDIGKRVVTTKY</sequence>
<dbReference type="AlphaFoldDB" id="A0A9Q9AUC1"/>